<evidence type="ECO:0000313" key="9">
    <source>
        <dbReference type="Proteomes" id="UP001054902"/>
    </source>
</evidence>
<feature type="transmembrane region" description="Helical" evidence="7">
    <location>
        <begin position="64"/>
        <end position="83"/>
    </location>
</feature>
<dbReference type="PANTHER" id="PTHR33281:SF20">
    <property type="match status" value="1"/>
</dbReference>
<dbReference type="GO" id="GO:0005254">
    <property type="term" value="F:chloride channel activity"/>
    <property type="evidence" value="ECO:0007669"/>
    <property type="project" value="InterPro"/>
</dbReference>
<keyword evidence="9" id="KW-1185">Reference proteome</keyword>
<feature type="transmembrane region" description="Helical" evidence="7">
    <location>
        <begin position="266"/>
        <end position="283"/>
    </location>
</feature>
<evidence type="ECO:0000313" key="8">
    <source>
        <dbReference type="EMBL" id="GFH47363.1"/>
    </source>
</evidence>
<comment type="subcellular location">
    <subcellularLocation>
        <location evidence="1">Membrane</location>
        <topology evidence="1">Multi-pass membrane protein</topology>
    </subcellularLocation>
</comment>
<dbReference type="Pfam" id="PF25539">
    <property type="entry name" value="Bestrophin_2"/>
    <property type="match status" value="1"/>
</dbReference>
<gene>
    <name evidence="8" type="ORF">CTEN210_03838</name>
</gene>
<reference evidence="8 9" key="1">
    <citation type="journal article" date="2021" name="Sci. Rep.">
        <title>The genome of the diatom Chaetoceros tenuissimus carries an ancient integrated fragment of an extant virus.</title>
        <authorList>
            <person name="Hongo Y."/>
            <person name="Kimura K."/>
            <person name="Takaki Y."/>
            <person name="Yoshida Y."/>
            <person name="Baba S."/>
            <person name="Kobayashi G."/>
            <person name="Nagasaki K."/>
            <person name="Hano T."/>
            <person name="Tomaru Y."/>
        </authorList>
    </citation>
    <scope>NUCLEOTIDE SEQUENCE [LARGE SCALE GENOMIC DNA]</scope>
    <source>
        <strain evidence="8 9">NIES-3715</strain>
    </source>
</reference>
<evidence type="ECO:0000256" key="5">
    <source>
        <dbReference type="ARBA" id="ARBA00023065"/>
    </source>
</evidence>
<dbReference type="EMBL" id="BLLK01000023">
    <property type="protein sequence ID" value="GFH47363.1"/>
    <property type="molecule type" value="Genomic_DNA"/>
</dbReference>
<dbReference type="Proteomes" id="UP001054902">
    <property type="component" value="Unassembled WGS sequence"/>
</dbReference>
<evidence type="ECO:0000256" key="7">
    <source>
        <dbReference type="SAM" id="Phobius"/>
    </source>
</evidence>
<dbReference type="AlphaFoldDB" id="A0AAD3CK32"/>
<feature type="transmembrane region" description="Helical" evidence="7">
    <location>
        <begin position="234"/>
        <end position="254"/>
    </location>
</feature>
<dbReference type="GO" id="GO:0016020">
    <property type="term" value="C:membrane"/>
    <property type="evidence" value="ECO:0007669"/>
    <property type="project" value="UniProtKB-SubCell"/>
</dbReference>
<keyword evidence="5" id="KW-0406">Ion transport</keyword>
<evidence type="ECO:0000256" key="1">
    <source>
        <dbReference type="ARBA" id="ARBA00004141"/>
    </source>
</evidence>
<organism evidence="8 9">
    <name type="scientific">Chaetoceros tenuissimus</name>
    <dbReference type="NCBI Taxonomy" id="426638"/>
    <lineage>
        <taxon>Eukaryota</taxon>
        <taxon>Sar</taxon>
        <taxon>Stramenopiles</taxon>
        <taxon>Ochrophyta</taxon>
        <taxon>Bacillariophyta</taxon>
        <taxon>Coscinodiscophyceae</taxon>
        <taxon>Chaetocerotophycidae</taxon>
        <taxon>Chaetocerotales</taxon>
        <taxon>Chaetocerotaceae</taxon>
        <taxon>Chaetoceros</taxon>
    </lineage>
</organism>
<dbReference type="PANTHER" id="PTHR33281">
    <property type="entry name" value="UPF0187 PROTEIN YNEE"/>
    <property type="match status" value="1"/>
</dbReference>
<name>A0AAD3CK32_9STRA</name>
<keyword evidence="4 7" id="KW-1133">Transmembrane helix</keyword>
<keyword evidence="6 7" id="KW-0472">Membrane</keyword>
<sequence>MTEGKGIRFDQSNHLQTITQIHQGVWMKVLPFCLANVLNLYLVALAKKFIFHKKDDVGISFNDFHLSSLSLVIAFLSVVRLSLSFADYKGQRASVQSMTRACRNVVFHSVAFTRDDNGLKAKQWRLDIARESMALLRLLVTALHFKTAGKDKKMSMALSKEENAIIEANIGDDTDRSAYVIIMFLQTTISSHQKHILIKHGEHYALKLYSFVEDYIKAYNECYEMLDSGLPFPVIQMSRTLVFLYVYSLPWVIYDGEHSDFGFYPAMLYTLFVTYAFVGLEYVSIEMTDPFGDGENALNILDVVEKVFKDIIMCIEGCDGEENAGVLKNYATLMNDIEIEYDESTRSSKILLNSSIRNESLRSGGYNSIV</sequence>
<evidence type="ECO:0000256" key="4">
    <source>
        <dbReference type="ARBA" id="ARBA00022989"/>
    </source>
</evidence>
<keyword evidence="3 7" id="KW-0812">Transmembrane</keyword>
<comment type="caution">
    <text evidence="8">The sequence shown here is derived from an EMBL/GenBank/DDBJ whole genome shotgun (WGS) entry which is preliminary data.</text>
</comment>
<proteinExistence type="predicted"/>
<evidence type="ECO:0000256" key="6">
    <source>
        <dbReference type="ARBA" id="ARBA00023136"/>
    </source>
</evidence>
<keyword evidence="2" id="KW-0813">Transport</keyword>
<dbReference type="InterPro" id="IPR044669">
    <property type="entry name" value="YneE/VCCN1/2-like"/>
</dbReference>
<feature type="transmembrane region" description="Helical" evidence="7">
    <location>
        <begin position="25"/>
        <end position="44"/>
    </location>
</feature>
<evidence type="ECO:0000256" key="2">
    <source>
        <dbReference type="ARBA" id="ARBA00022448"/>
    </source>
</evidence>
<protein>
    <submittedName>
        <fullName evidence="8">Uncharacterized protein</fullName>
    </submittedName>
</protein>
<evidence type="ECO:0000256" key="3">
    <source>
        <dbReference type="ARBA" id="ARBA00022692"/>
    </source>
</evidence>
<accession>A0AAD3CK32</accession>